<comment type="caution">
    <text evidence="1">The sequence shown here is derived from an EMBL/GenBank/DDBJ whole genome shotgun (WGS) entry which is preliminary data.</text>
</comment>
<dbReference type="PANTHER" id="PTHR22504:SF0">
    <property type="entry name" value="REPRESSOR OF RNA POLYMERASE III TRANSCRIPTION MAF1 HOMOLOG"/>
    <property type="match status" value="1"/>
</dbReference>
<dbReference type="InterPro" id="IPR015257">
    <property type="entry name" value="Maf1"/>
</dbReference>
<dbReference type="GO" id="GO:0000994">
    <property type="term" value="F:RNA polymerase III core binding"/>
    <property type="evidence" value="ECO:0007669"/>
    <property type="project" value="TreeGrafter"/>
</dbReference>
<keyword evidence="2" id="KW-1185">Reference proteome</keyword>
<reference evidence="1" key="1">
    <citation type="journal article" date="2023" name="GigaByte">
        <title>Genome assembly of the bearded iris, Iris pallida Lam.</title>
        <authorList>
            <person name="Bruccoleri R.E."/>
            <person name="Oakeley E.J."/>
            <person name="Faust A.M.E."/>
            <person name="Altorfer M."/>
            <person name="Dessus-Babus S."/>
            <person name="Burckhardt D."/>
            <person name="Oertli M."/>
            <person name="Naumann U."/>
            <person name="Petersen F."/>
            <person name="Wong J."/>
        </authorList>
    </citation>
    <scope>NUCLEOTIDE SEQUENCE</scope>
    <source>
        <strain evidence="1">GSM-AAB239-AS_SAM_17_03QT</strain>
    </source>
</reference>
<dbReference type="PANTHER" id="PTHR22504">
    <property type="entry name" value="REPRESSOR OF RNA POLYMERASE III TRANSCRIPTION MAF1"/>
    <property type="match status" value="1"/>
</dbReference>
<protein>
    <submittedName>
        <fullName evidence="1">Repressor of RNA polymerase III transcription MAF1-like protein</fullName>
    </submittedName>
</protein>
<organism evidence="1 2">
    <name type="scientific">Iris pallida</name>
    <name type="common">Sweet iris</name>
    <dbReference type="NCBI Taxonomy" id="29817"/>
    <lineage>
        <taxon>Eukaryota</taxon>
        <taxon>Viridiplantae</taxon>
        <taxon>Streptophyta</taxon>
        <taxon>Embryophyta</taxon>
        <taxon>Tracheophyta</taxon>
        <taxon>Spermatophyta</taxon>
        <taxon>Magnoliopsida</taxon>
        <taxon>Liliopsida</taxon>
        <taxon>Asparagales</taxon>
        <taxon>Iridaceae</taxon>
        <taxon>Iridoideae</taxon>
        <taxon>Irideae</taxon>
        <taxon>Iris</taxon>
    </lineage>
</organism>
<evidence type="ECO:0000313" key="2">
    <source>
        <dbReference type="Proteomes" id="UP001140949"/>
    </source>
</evidence>
<dbReference type="EMBL" id="JANAVB010037819">
    <property type="protein sequence ID" value="KAJ6801617.1"/>
    <property type="molecule type" value="Genomic_DNA"/>
</dbReference>
<proteinExistence type="predicted"/>
<evidence type="ECO:0000313" key="1">
    <source>
        <dbReference type="EMBL" id="KAJ6801617.1"/>
    </source>
</evidence>
<dbReference type="Gene3D" id="3.40.1000.50">
    <property type="entry name" value="Repressor of RNA polymerase III transcription Maf1"/>
    <property type="match status" value="1"/>
</dbReference>
<dbReference type="Pfam" id="PF09174">
    <property type="entry name" value="Maf1"/>
    <property type="match status" value="1"/>
</dbReference>
<dbReference type="InterPro" id="IPR038564">
    <property type="entry name" value="Maf1_sf"/>
</dbReference>
<dbReference type="AlphaFoldDB" id="A0AAX6EBY3"/>
<accession>A0AAX6EBY3</accession>
<dbReference type="Proteomes" id="UP001140949">
    <property type="component" value="Unassembled WGS sequence"/>
</dbReference>
<reference evidence="1" key="2">
    <citation type="submission" date="2023-04" db="EMBL/GenBank/DDBJ databases">
        <authorList>
            <person name="Bruccoleri R.E."/>
            <person name="Oakeley E.J."/>
            <person name="Faust A.-M."/>
            <person name="Dessus-Babus S."/>
            <person name="Altorfer M."/>
            <person name="Burckhardt D."/>
            <person name="Oertli M."/>
            <person name="Naumann U."/>
            <person name="Petersen F."/>
            <person name="Wong J."/>
        </authorList>
    </citation>
    <scope>NUCLEOTIDE SEQUENCE</scope>
    <source>
        <strain evidence="1">GSM-AAB239-AS_SAM_17_03QT</strain>
        <tissue evidence="1">Leaf</tissue>
    </source>
</reference>
<gene>
    <name evidence="1" type="ORF">M6B38_196950</name>
</gene>
<dbReference type="GO" id="GO:0016480">
    <property type="term" value="P:negative regulation of transcription by RNA polymerase III"/>
    <property type="evidence" value="ECO:0007669"/>
    <property type="project" value="InterPro"/>
</dbReference>
<dbReference type="GO" id="GO:0005634">
    <property type="term" value="C:nucleus"/>
    <property type="evidence" value="ECO:0007669"/>
    <property type="project" value="TreeGrafter"/>
</dbReference>
<name>A0AAX6EBY3_IRIPA</name>
<sequence>MANGLSSLLESMSKAIDEIVKLGECEVYYYNPDFGGNPCLESGAIWSFNFFYIFYHLDLLDKYSKQ</sequence>